<feature type="transmembrane region" description="Helical" evidence="6">
    <location>
        <begin position="479"/>
        <end position="496"/>
    </location>
</feature>
<evidence type="ECO:0000256" key="3">
    <source>
        <dbReference type="ARBA" id="ARBA00022989"/>
    </source>
</evidence>
<dbReference type="InterPro" id="IPR036259">
    <property type="entry name" value="MFS_trans_sf"/>
</dbReference>
<gene>
    <name evidence="8" type="ORF">PT974_07049</name>
</gene>
<dbReference type="Gene3D" id="1.20.1250.20">
    <property type="entry name" value="MFS general substrate transporter like domains"/>
    <property type="match status" value="2"/>
</dbReference>
<feature type="compositionally biased region" description="Acidic residues" evidence="5">
    <location>
        <begin position="1"/>
        <end position="25"/>
    </location>
</feature>
<dbReference type="EMBL" id="JAVFKD010000012">
    <property type="protein sequence ID" value="KAK5993615.1"/>
    <property type="molecule type" value="Genomic_DNA"/>
</dbReference>
<feature type="transmembrane region" description="Helical" evidence="6">
    <location>
        <begin position="111"/>
        <end position="133"/>
    </location>
</feature>
<evidence type="ECO:0000313" key="8">
    <source>
        <dbReference type="EMBL" id="KAK5993615.1"/>
    </source>
</evidence>
<reference evidence="8 9" key="1">
    <citation type="submission" date="2024-01" db="EMBL/GenBank/DDBJ databases">
        <title>Complete genome of Cladobotryum mycophilum ATHUM6906.</title>
        <authorList>
            <person name="Christinaki A.C."/>
            <person name="Myridakis A.I."/>
            <person name="Kouvelis V.N."/>
        </authorList>
    </citation>
    <scope>NUCLEOTIDE SEQUENCE [LARGE SCALE GENOMIC DNA]</scope>
    <source>
        <strain evidence="8 9">ATHUM6906</strain>
    </source>
</reference>
<protein>
    <submittedName>
        <fullName evidence="8">Efflux pump ustT-like protein</fullName>
    </submittedName>
</protein>
<dbReference type="InterPro" id="IPR020846">
    <property type="entry name" value="MFS_dom"/>
</dbReference>
<feature type="compositionally biased region" description="Low complexity" evidence="5">
    <location>
        <begin position="32"/>
        <end position="45"/>
    </location>
</feature>
<dbReference type="PANTHER" id="PTHR23507:SF1">
    <property type="entry name" value="FI18259P1-RELATED"/>
    <property type="match status" value="1"/>
</dbReference>
<comment type="subcellular location">
    <subcellularLocation>
        <location evidence="1">Membrane</location>
        <topology evidence="1">Multi-pass membrane protein</topology>
    </subcellularLocation>
</comment>
<proteinExistence type="predicted"/>
<feature type="region of interest" description="Disordered" evidence="5">
    <location>
        <begin position="503"/>
        <end position="525"/>
    </location>
</feature>
<feature type="transmembrane region" description="Helical" evidence="6">
    <location>
        <begin position="441"/>
        <end position="467"/>
    </location>
</feature>
<evidence type="ECO:0000259" key="7">
    <source>
        <dbReference type="PROSITE" id="PS50850"/>
    </source>
</evidence>
<evidence type="ECO:0000256" key="6">
    <source>
        <dbReference type="SAM" id="Phobius"/>
    </source>
</evidence>
<evidence type="ECO:0000256" key="1">
    <source>
        <dbReference type="ARBA" id="ARBA00004141"/>
    </source>
</evidence>
<feature type="transmembrane region" description="Helical" evidence="6">
    <location>
        <begin position="176"/>
        <end position="202"/>
    </location>
</feature>
<dbReference type="PANTHER" id="PTHR23507">
    <property type="entry name" value="ZGC:174356"/>
    <property type="match status" value="1"/>
</dbReference>
<feature type="transmembrane region" description="Helical" evidence="6">
    <location>
        <begin position="243"/>
        <end position="263"/>
    </location>
</feature>
<keyword evidence="9" id="KW-1185">Reference proteome</keyword>
<name>A0ABR0SPC2_9HYPO</name>
<dbReference type="Pfam" id="PF07690">
    <property type="entry name" value="MFS_1"/>
    <property type="match status" value="2"/>
</dbReference>
<evidence type="ECO:0000313" key="9">
    <source>
        <dbReference type="Proteomes" id="UP001338125"/>
    </source>
</evidence>
<accession>A0ABR0SPC2</accession>
<feature type="transmembrane region" description="Helical" evidence="6">
    <location>
        <begin position="405"/>
        <end position="429"/>
    </location>
</feature>
<feature type="transmembrane region" description="Helical" evidence="6">
    <location>
        <begin position="145"/>
        <end position="164"/>
    </location>
</feature>
<dbReference type="SUPFAM" id="SSF103473">
    <property type="entry name" value="MFS general substrate transporter"/>
    <property type="match status" value="1"/>
</dbReference>
<feature type="domain" description="Major facilitator superfamily (MFS) profile" evidence="7">
    <location>
        <begin position="54"/>
        <end position="501"/>
    </location>
</feature>
<feature type="transmembrane region" description="Helical" evidence="6">
    <location>
        <begin position="344"/>
        <end position="361"/>
    </location>
</feature>
<feature type="transmembrane region" description="Helical" evidence="6">
    <location>
        <begin position="382"/>
        <end position="399"/>
    </location>
</feature>
<feature type="transmembrane region" description="Helical" evidence="6">
    <location>
        <begin position="214"/>
        <end position="237"/>
    </location>
</feature>
<organism evidence="8 9">
    <name type="scientific">Cladobotryum mycophilum</name>
    <dbReference type="NCBI Taxonomy" id="491253"/>
    <lineage>
        <taxon>Eukaryota</taxon>
        <taxon>Fungi</taxon>
        <taxon>Dikarya</taxon>
        <taxon>Ascomycota</taxon>
        <taxon>Pezizomycotina</taxon>
        <taxon>Sordariomycetes</taxon>
        <taxon>Hypocreomycetidae</taxon>
        <taxon>Hypocreales</taxon>
        <taxon>Hypocreaceae</taxon>
        <taxon>Cladobotryum</taxon>
    </lineage>
</organism>
<sequence>MVDIELDASEDVPFLDEGERQDDDPIGAKFTSSSSPPRPTLRASRWQAKSPRTIVLLVSLLKFFIVVTAEILFLPLFRLIEDTVCHVYYNDDSLDVIDEMKCKVDGVQSDLAYMMGWLGIFHSVLSLLVTFPFGTLADKIGRKPTALFSYAGIALSLFFGPFMLGTMQREVRSNPYILVLGSLFLFLGGGIQVLLAALYSIAADVSSEKEKASSFVYLTFGAAAGGLIGPLIAGALMQKFGPWVPIYLVLIATPFNFLLFFFIPETLVIDVKVKRQSETVVDALKEHVAKGLHELKESFGMLKNPNIPLILIYYLFQNARLTAYGNIIVQYLSKNFGWKLAETSFLLSPLGVFNLMVLAALPKISEILMSRRFGYSSFQKDLVLTKMSTIVFIIGAVIEGMSSNIVMFILGIFIQIFGTANSPLARATVTHYIEPEFTSRLYALIGMVDIVGSVFGGPVLAWCFSTGLEKKGAWMGLPWYYIAFLGSLTWLGLVFVRPPPAKDTNKDVDGNGAEEYPLGDVLHQD</sequence>
<evidence type="ECO:0000256" key="5">
    <source>
        <dbReference type="SAM" id="MobiDB-lite"/>
    </source>
</evidence>
<dbReference type="PROSITE" id="PS50850">
    <property type="entry name" value="MFS"/>
    <property type="match status" value="1"/>
</dbReference>
<keyword evidence="3 6" id="KW-1133">Transmembrane helix</keyword>
<evidence type="ECO:0000256" key="2">
    <source>
        <dbReference type="ARBA" id="ARBA00022692"/>
    </source>
</evidence>
<keyword evidence="4 6" id="KW-0472">Membrane</keyword>
<evidence type="ECO:0000256" key="4">
    <source>
        <dbReference type="ARBA" id="ARBA00023136"/>
    </source>
</evidence>
<feature type="transmembrane region" description="Helical" evidence="6">
    <location>
        <begin position="311"/>
        <end position="332"/>
    </location>
</feature>
<dbReference type="Proteomes" id="UP001338125">
    <property type="component" value="Unassembled WGS sequence"/>
</dbReference>
<feature type="region of interest" description="Disordered" evidence="5">
    <location>
        <begin position="1"/>
        <end position="45"/>
    </location>
</feature>
<keyword evidence="2 6" id="KW-0812">Transmembrane</keyword>
<comment type="caution">
    <text evidence="8">The sequence shown here is derived from an EMBL/GenBank/DDBJ whole genome shotgun (WGS) entry which is preliminary data.</text>
</comment>
<dbReference type="InterPro" id="IPR011701">
    <property type="entry name" value="MFS"/>
</dbReference>
<feature type="transmembrane region" description="Helical" evidence="6">
    <location>
        <begin position="54"/>
        <end position="74"/>
    </location>
</feature>